<evidence type="ECO:0000256" key="1">
    <source>
        <dbReference type="SAM" id="MobiDB-lite"/>
    </source>
</evidence>
<organism evidence="3 4">
    <name type="scientific">Methylobacterium ajmalii</name>
    <dbReference type="NCBI Taxonomy" id="2738439"/>
    <lineage>
        <taxon>Bacteria</taxon>
        <taxon>Pseudomonadati</taxon>
        <taxon>Pseudomonadota</taxon>
        <taxon>Alphaproteobacteria</taxon>
        <taxon>Hyphomicrobiales</taxon>
        <taxon>Methylobacteriaceae</taxon>
        <taxon>Methylobacterium</taxon>
    </lineage>
</organism>
<comment type="caution">
    <text evidence="3">The sequence shown here is derived from an EMBL/GenBank/DDBJ whole genome shotgun (WGS) entry which is preliminary data.</text>
</comment>
<sequence>MRARTAPALIGLGAVVAAIGVSAPARAQSCVGVEHRVNLQTSALTTAITGAITTTEAALVTQELAERARLVSAVKVLTAQSAAGSDQVANGFRASSQALATTVVTQDQRQAVALATHRYGSIGYDPCGANTKAQALYTAMSGTAAVRQQMVTQVHAQPGRYADPKDWVANVKSGAAPDGAALYSGDREAATKFITTVIGPPDPQPRNTGNSATNDLNRLEKTGRDTYRSMTAVVLADIAADYQADGPIAKTRALSGHWQGSDGGAAWAAGIAGQHDRGIIQDAVRMEAANLALIAHQIKRGMRTEATAAALLLAMVNARISNSVPSPGRGVPTPASFQTP</sequence>
<evidence type="ECO:0000256" key="2">
    <source>
        <dbReference type="SAM" id="SignalP"/>
    </source>
</evidence>
<evidence type="ECO:0000313" key="3">
    <source>
        <dbReference type="EMBL" id="MEN3238754.1"/>
    </source>
</evidence>
<evidence type="ECO:0000313" key="4">
    <source>
        <dbReference type="Proteomes" id="UP001407347"/>
    </source>
</evidence>
<keyword evidence="4" id="KW-1185">Reference proteome</keyword>
<proteinExistence type="predicted"/>
<feature type="chain" id="PRO_5045216379" evidence="2">
    <location>
        <begin position="28"/>
        <end position="340"/>
    </location>
</feature>
<feature type="region of interest" description="Disordered" evidence="1">
    <location>
        <begin position="198"/>
        <end position="222"/>
    </location>
</feature>
<keyword evidence="2" id="KW-0732">Signal</keyword>
<feature type="signal peptide" evidence="2">
    <location>
        <begin position="1"/>
        <end position="27"/>
    </location>
</feature>
<name>A0ABV0A5Z6_9HYPH</name>
<accession>A0ABV0A5Z6</accession>
<protein>
    <submittedName>
        <fullName evidence="3">Uncharacterized protein</fullName>
    </submittedName>
</protein>
<dbReference type="EMBL" id="JAQYXP010000007">
    <property type="protein sequence ID" value="MEN3238754.1"/>
    <property type="molecule type" value="Genomic_DNA"/>
</dbReference>
<feature type="compositionally biased region" description="Polar residues" evidence="1">
    <location>
        <begin position="205"/>
        <end position="216"/>
    </location>
</feature>
<reference evidence="3 4" key="1">
    <citation type="journal article" date="2023" name="PLoS ONE">
        <title>Complete genome assembly of Hawai'i environmental nontuberculous mycobacteria reveals unexpected co-isolation with methylobacteria.</title>
        <authorList>
            <person name="Hendrix J."/>
            <person name="Epperson L.E."/>
            <person name="Tong E.I."/>
            <person name="Chan Y.L."/>
            <person name="Hasan N.A."/>
            <person name="Dawrs S.N."/>
            <person name="Norton G.J."/>
            <person name="Virdi R."/>
            <person name="Crooks J.L."/>
            <person name="Chan E.D."/>
            <person name="Honda J.R."/>
            <person name="Strong M."/>
        </authorList>
    </citation>
    <scope>NUCLEOTIDE SEQUENCE [LARGE SCALE GENOMIC DNA]</scope>
    <source>
        <strain evidence="3 4">NJH_HI04-1</strain>
    </source>
</reference>
<dbReference type="RefSeq" id="WP_298963560.1">
    <property type="nucleotide sequence ID" value="NZ_JAQYXP010000007.1"/>
</dbReference>
<dbReference type="Proteomes" id="UP001407347">
    <property type="component" value="Unassembled WGS sequence"/>
</dbReference>
<gene>
    <name evidence="3" type="ORF">PUR29_35540</name>
</gene>